<accession>A0ABT4JVE9</accession>
<evidence type="ECO:0000313" key="2">
    <source>
        <dbReference type="EMBL" id="MCZ2722363.1"/>
    </source>
</evidence>
<dbReference type="Pfam" id="PF09722">
    <property type="entry name" value="Xre_MbcA_ParS_C"/>
    <property type="match status" value="1"/>
</dbReference>
<evidence type="ECO:0000313" key="3">
    <source>
        <dbReference type="Proteomes" id="UP001149719"/>
    </source>
</evidence>
<dbReference type="Proteomes" id="UP001149719">
    <property type="component" value="Unassembled WGS sequence"/>
</dbReference>
<protein>
    <submittedName>
        <fullName evidence="2">MbcA/ParS/Xre antitoxin family protein</fullName>
    </submittedName>
</protein>
<proteinExistence type="predicted"/>
<keyword evidence="3" id="KW-1185">Reference proteome</keyword>
<comment type="caution">
    <text evidence="2">The sequence shown here is derived from an EMBL/GenBank/DDBJ whole genome shotgun (WGS) entry which is preliminary data.</text>
</comment>
<gene>
    <name evidence="2" type="ORF">O1D97_12180</name>
</gene>
<name>A0ABT4JVE9_9GAMM</name>
<reference evidence="2" key="1">
    <citation type="submission" date="2022-12" db="EMBL/GenBank/DDBJ databases">
        <title>Marinomonas 15G1-11 sp. nov, isolated from marine algae.</title>
        <authorList>
            <person name="Butt M."/>
            <person name="Choi D.G."/>
            <person name="Kim J.M."/>
            <person name="Lee J.K."/>
            <person name="Baek J.H."/>
            <person name="Jeon C.O."/>
        </authorList>
    </citation>
    <scope>NUCLEOTIDE SEQUENCE</scope>
    <source>
        <strain evidence="2">15G1-11</strain>
    </source>
</reference>
<organism evidence="2 3">
    <name type="scientific">Marinomonas phaeophyticola</name>
    <dbReference type="NCBI Taxonomy" id="3004091"/>
    <lineage>
        <taxon>Bacteria</taxon>
        <taxon>Pseudomonadati</taxon>
        <taxon>Pseudomonadota</taxon>
        <taxon>Gammaproteobacteria</taxon>
        <taxon>Oceanospirillales</taxon>
        <taxon>Oceanospirillaceae</taxon>
        <taxon>Marinomonas</taxon>
    </lineage>
</organism>
<feature type="domain" description="Antitoxin Xre/MbcA/ParS-like toxin-binding" evidence="1">
    <location>
        <begin position="77"/>
        <end position="124"/>
    </location>
</feature>
<dbReference type="RefSeq" id="WP_269125950.1">
    <property type="nucleotide sequence ID" value="NZ_JAPUBN010000017.1"/>
</dbReference>
<dbReference type="EMBL" id="JAPUBN010000017">
    <property type="protein sequence ID" value="MCZ2722363.1"/>
    <property type="molecule type" value="Genomic_DNA"/>
</dbReference>
<sequence>MGTEQDKCIEKSIDVNDVEQNLERVLKESKGAPIAVLKDCSPLYYCVPADTYAAMLEAIEVSEMEKLRARIHQLGLEVFGDEETFKSWMKKPAIALEGKSPELMMATKEGIQQVSDLLGKIDHGFIF</sequence>
<dbReference type="InterPro" id="IPR024467">
    <property type="entry name" value="Xre/MbcA/ParS-like_toxin-bd"/>
</dbReference>
<evidence type="ECO:0000259" key="1">
    <source>
        <dbReference type="Pfam" id="PF09722"/>
    </source>
</evidence>